<evidence type="ECO:0000256" key="9">
    <source>
        <dbReference type="ARBA" id="ARBA00023166"/>
    </source>
</evidence>
<reference evidence="14 15" key="1">
    <citation type="journal article" date="2023" name="bioRxiv">
        <title>Conserved and derived expression patterns and positive selection on dental genes reveal complex evolutionary context of ever-growing rodent molars.</title>
        <authorList>
            <person name="Calamari Z.T."/>
            <person name="Song A."/>
            <person name="Cohen E."/>
            <person name="Akter M."/>
            <person name="Roy R.D."/>
            <person name="Hallikas O."/>
            <person name="Christensen M.M."/>
            <person name="Li P."/>
            <person name="Marangoni P."/>
            <person name="Jernvall J."/>
            <person name="Klein O.D."/>
        </authorList>
    </citation>
    <scope>NUCLEOTIDE SEQUENCE [LARGE SCALE GENOMIC DNA]</scope>
    <source>
        <strain evidence="14">V071</strain>
    </source>
</reference>
<comment type="caution">
    <text evidence="14">The sequence shown here is derived from an EMBL/GenBank/DDBJ whole genome shotgun (WGS) entry which is preliminary data.</text>
</comment>
<keyword evidence="9" id="KW-1207">Sterol metabolism</keyword>
<dbReference type="InterPro" id="IPR014721">
    <property type="entry name" value="Ribsml_uS5_D2-typ_fold_subgr"/>
</dbReference>
<evidence type="ECO:0000313" key="15">
    <source>
        <dbReference type="Proteomes" id="UP001488838"/>
    </source>
</evidence>
<comment type="similarity">
    <text evidence="1">Belongs to the diphosphomevalonate decarboxylase family.</text>
</comment>
<evidence type="ECO:0000256" key="7">
    <source>
        <dbReference type="ARBA" id="ARBA00023011"/>
    </source>
</evidence>
<evidence type="ECO:0000256" key="2">
    <source>
        <dbReference type="ARBA" id="ARBA00012296"/>
    </source>
</evidence>
<evidence type="ECO:0000256" key="6">
    <source>
        <dbReference type="ARBA" id="ARBA00022955"/>
    </source>
</evidence>
<evidence type="ECO:0000256" key="8">
    <source>
        <dbReference type="ARBA" id="ARBA00023098"/>
    </source>
</evidence>
<dbReference type="Gene3D" id="3.30.230.10">
    <property type="match status" value="1"/>
</dbReference>
<evidence type="ECO:0000256" key="4">
    <source>
        <dbReference type="ARBA" id="ARBA00022741"/>
    </source>
</evidence>
<evidence type="ECO:0000256" key="10">
    <source>
        <dbReference type="ARBA" id="ARBA00023221"/>
    </source>
</evidence>
<dbReference type="GO" id="GO:0019287">
    <property type="term" value="P:isopentenyl diphosphate biosynthetic process, mevalonate pathway"/>
    <property type="evidence" value="ECO:0007669"/>
    <property type="project" value="TreeGrafter"/>
</dbReference>
<keyword evidence="7" id="KW-0756">Sterol biosynthesis</keyword>
<dbReference type="GO" id="GO:0005829">
    <property type="term" value="C:cytosol"/>
    <property type="evidence" value="ECO:0007669"/>
    <property type="project" value="TreeGrafter"/>
</dbReference>
<dbReference type="PANTHER" id="PTHR10977">
    <property type="entry name" value="DIPHOSPHOMEVALONATE DECARBOXYLASE"/>
    <property type="match status" value="1"/>
</dbReference>
<organism evidence="14 15">
    <name type="scientific">Myodes glareolus</name>
    <name type="common">Bank vole</name>
    <name type="synonym">Clethrionomys glareolus</name>
    <dbReference type="NCBI Taxonomy" id="447135"/>
    <lineage>
        <taxon>Eukaryota</taxon>
        <taxon>Metazoa</taxon>
        <taxon>Chordata</taxon>
        <taxon>Craniata</taxon>
        <taxon>Vertebrata</taxon>
        <taxon>Euteleostomi</taxon>
        <taxon>Mammalia</taxon>
        <taxon>Eutheria</taxon>
        <taxon>Euarchontoglires</taxon>
        <taxon>Glires</taxon>
        <taxon>Rodentia</taxon>
        <taxon>Myomorpha</taxon>
        <taxon>Muroidea</taxon>
        <taxon>Cricetidae</taxon>
        <taxon>Arvicolinae</taxon>
        <taxon>Myodes</taxon>
    </lineage>
</organism>
<protein>
    <recommendedName>
        <fullName evidence="2">diphosphomevalonate decarboxylase</fullName>
        <ecNumber evidence="2">4.1.1.33</ecNumber>
    </recommendedName>
</protein>
<keyword evidence="15" id="KW-1185">Reference proteome</keyword>
<dbReference type="InterPro" id="IPR053859">
    <property type="entry name" value="MVD-like_N"/>
</dbReference>
<dbReference type="GO" id="GO:0016126">
    <property type="term" value="P:sterol biosynthetic process"/>
    <property type="evidence" value="ECO:0007669"/>
    <property type="project" value="UniProtKB-KW"/>
</dbReference>
<dbReference type="EC" id="4.1.1.33" evidence="2"/>
<dbReference type="InterPro" id="IPR020568">
    <property type="entry name" value="Ribosomal_Su5_D2-typ_SF"/>
</dbReference>
<evidence type="ECO:0000256" key="11">
    <source>
        <dbReference type="ARBA" id="ARBA00023239"/>
    </source>
</evidence>
<evidence type="ECO:0000256" key="3">
    <source>
        <dbReference type="ARBA" id="ARBA00022516"/>
    </source>
</evidence>
<keyword evidence="3" id="KW-0444">Lipid biosynthesis</keyword>
<dbReference type="SUPFAM" id="SSF54211">
    <property type="entry name" value="Ribosomal protein S5 domain 2-like"/>
    <property type="match status" value="1"/>
</dbReference>
<dbReference type="FunFam" id="3.30.230.10:FF:000018">
    <property type="entry name" value="Diphosphomevalonate decarboxylase"/>
    <property type="match status" value="1"/>
</dbReference>
<proteinExistence type="inferred from homology"/>
<evidence type="ECO:0000256" key="5">
    <source>
        <dbReference type="ARBA" id="ARBA00022840"/>
    </source>
</evidence>
<evidence type="ECO:0000313" key="14">
    <source>
        <dbReference type="EMBL" id="KAK7801806.1"/>
    </source>
</evidence>
<dbReference type="EMBL" id="JBBHLL010000489">
    <property type="protein sequence ID" value="KAK7801806.1"/>
    <property type="molecule type" value="Genomic_DNA"/>
</dbReference>
<evidence type="ECO:0000259" key="13">
    <source>
        <dbReference type="Pfam" id="PF22700"/>
    </source>
</evidence>
<sequence length="308" mass="32931">MHKAHAQVPLPEQTPPLAGGLALRGGGGGLSVGRTSFDSVHRLKSGSWARPTAYWTVREQLGPWANHMAARETVDTGRRPTLSAMASEKPQDLVVTCTAPVNIAVIKYWGKRDEALILPINSSLSVTLHQDQLKTITTAAISKDFTEDRIWLNGQEEDVGHPRLQACLREIRRLARKRRSTGDGDALPLSLSYKVHVASENNFPTAAGLASSAAGFACLGGCSQGLGDPGLSSVVVGVGSLACQHPGLLSLELPVRQALSLPFPRMQLTTRPSLPLCEGPPAPQRLKQQKPPEGRKYLEAGVGGSWLP</sequence>
<dbReference type="GO" id="GO:0004163">
    <property type="term" value="F:diphosphomevalonate decarboxylase activity"/>
    <property type="evidence" value="ECO:0007669"/>
    <property type="project" value="UniProtKB-EC"/>
</dbReference>
<accession>A0AAW0HHG4</accession>
<evidence type="ECO:0000256" key="1">
    <source>
        <dbReference type="ARBA" id="ARBA00008831"/>
    </source>
</evidence>
<keyword evidence="11" id="KW-0456">Lyase</keyword>
<dbReference type="GO" id="GO:0005524">
    <property type="term" value="F:ATP binding"/>
    <property type="evidence" value="ECO:0007669"/>
    <property type="project" value="UniProtKB-KW"/>
</dbReference>
<gene>
    <name evidence="14" type="ORF">U0070_027527</name>
</gene>
<feature type="region of interest" description="Disordered" evidence="12">
    <location>
        <begin position="271"/>
        <end position="308"/>
    </location>
</feature>
<evidence type="ECO:0000256" key="12">
    <source>
        <dbReference type="SAM" id="MobiDB-lite"/>
    </source>
</evidence>
<name>A0AAW0HHG4_MYOGA</name>
<keyword evidence="8" id="KW-0443">Lipid metabolism</keyword>
<feature type="domain" description="Diphosphomevalonate decarboxylase-like N-terminal" evidence="13">
    <location>
        <begin position="99"/>
        <end position="224"/>
    </location>
</feature>
<dbReference type="AlphaFoldDB" id="A0AAW0HHG4"/>
<dbReference type="Proteomes" id="UP001488838">
    <property type="component" value="Unassembled WGS sequence"/>
</dbReference>
<keyword evidence="5" id="KW-0067">ATP-binding</keyword>
<feature type="region of interest" description="Disordered" evidence="12">
    <location>
        <begin position="1"/>
        <end position="23"/>
    </location>
</feature>
<dbReference type="PANTHER" id="PTHR10977:SF3">
    <property type="entry name" value="DIPHOSPHOMEVALONATE DECARBOXYLASE"/>
    <property type="match status" value="1"/>
</dbReference>
<keyword evidence="6" id="KW-0752">Steroid biosynthesis</keyword>
<keyword evidence="10" id="KW-0753">Steroid metabolism</keyword>
<keyword evidence="4" id="KW-0547">Nucleotide-binding</keyword>
<dbReference type="Pfam" id="PF22700">
    <property type="entry name" value="MVD-like_N"/>
    <property type="match status" value="1"/>
</dbReference>